<accession>A0A0V0HGH0</accession>
<organism evidence="1">
    <name type="scientific">Solanum chacoense</name>
    <name type="common">Chaco potato</name>
    <dbReference type="NCBI Taxonomy" id="4108"/>
    <lineage>
        <taxon>Eukaryota</taxon>
        <taxon>Viridiplantae</taxon>
        <taxon>Streptophyta</taxon>
        <taxon>Embryophyta</taxon>
        <taxon>Tracheophyta</taxon>
        <taxon>Spermatophyta</taxon>
        <taxon>Magnoliopsida</taxon>
        <taxon>eudicotyledons</taxon>
        <taxon>Gunneridae</taxon>
        <taxon>Pentapetalae</taxon>
        <taxon>asterids</taxon>
        <taxon>lamiids</taxon>
        <taxon>Solanales</taxon>
        <taxon>Solanaceae</taxon>
        <taxon>Solanoideae</taxon>
        <taxon>Solaneae</taxon>
        <taxon>Solanum</taxon>
    </lineage>
</organism>
<name>A0A0V0HGH0_SOLCH</name>
<protein>
    <submittedName>
        <fullName evidence="1">Putative ovule protein</fullName>
    </submittedName>
</protein>
<proteinExistence type="predicted"/>
<evidence type="ECO:0000313" key="1">
    <source>
        <dbReference type="EMBL" id="JAP19553.1"/>
    </source>
</evidence>
<dbReference type="EMBL" id="GEDG01019909">
    <property type="protein sequence ID" value="JAP19553.1"/>
    <property type="molecule type" value="Transcribed_RNA"/>
</dbReference>
<feature type="non-terminal residue" evidence="1">
    <location>
        <position position="1"/>
    </location>
</feature>
<sequence>LRAERLLGSRRRVFSLDDLLFPVLTGCFLDFTLPCYLLLRACFILVLPIRNCGHFPPIVSLCFS</sequence>
<reference evidence="1" key="1">
    <citation type="submission" date="2015-12" db="EMBL/GenBank/DDBJ databases">
        <title>Gene expression during late stages of embryo sac development: a critical building block for successful pollen-pistil interactions.</title>
        <authorList>
            <person name="Liu Y."/>
            <person name="Joly V."/>
            <person name="Sabar M."/>
            <person name="Matton D.P."/>
        </authorList>
    </citation>
    <scope>NUCLEOTIDE SEQUENCE</scope>
</reference>
<dbReference type="AlphaFoldDB" id="A0A0V0HGH0"/>